<dbReference type="OrthoDB" id="311279at2759"/>
<evidence type="ECO:0000256" key="3">
    <source>
        <dbReference type="ARBA" id="ARBA00022692"/>
    </source>
</evidence>
<evidence type="ECO:0000256" key="5">
    <source>
        <dbReference type="ARBA" id="ARBA00022989"/>
    </source>
</evidence>
<accession>A0A9N9AB91</accession>
<keyword evidence="9" id="KW-1185">Reference proteome</keyword>
<evidence type="ECO:0000313" key="9">
    <source>
        <dbReference type="Proteomes" id="UP000789508"/>
    </source>
</evidence>
<dbReference type="PANTHER" id="PTHR15039:SF11">
    <property type="entry name" value="DOLICHOL PHOSPHATE-MANNOSE BIOSYNTHESIS REGULATORY PROTEIN"/>
    <property type="match status" value="1"/>
</dbReference>
<evidence type="ECO:0000256" key="2">
    <source>
        <dbReference type="ARBA" id="ARBA00005478"/>
    </source>
</evidence>
<comment type="pathway">
    <text evidence="7">Protein modification; protein glycosylation.</text>
</comment>
<organism evidence="8 9">
    <name type="scientific">Ambispora leptoticha</name>
    <dbReference type="NCBI Taxonomy" id="144679"/>
    <lineage>
        <taxon>Eukaryota</taxon>
        <taxon>Fungi</taxon>
        <taxon>Fungi incertae sedis</taxon>
        <taxon>Mucoromycota</taxon>
        <taxon>Glomeromycotina</taxon>
        <taxon>Glomeromycetes</taxon>
        <taxon>Archaeosporales</taxon>
        <taxon>Ambisporaceae</taxon>
        <taxon>Ambispora</taxon>
    </lineage>
</organism>
<dbReference type="GO" id="GO:0005789">
    <property type="term" value="C:endoplasmic reticulum membrane"/>
    <property type="evidence" value="ECO:0007669"/>
    <property type="project" value="UniProtKB-SubCell"/>
</dbReference>
<dbReference type="Pfam" id="PF07297">
    <property type="entry name" value="DPM2"/>
    <property type="match status" value="1"/>
</dbReference>
<comment type="function">
    <text evidence="7">Regulatory subunit of the dolichol-phosphate mannose (DPM) synthase complex; essential for the ER localization.</text>
</comment>
<keyword evidence="6 7" id="KW-0472">Membrane</keyword>
<dbReference type="PANTHER" id="PTHR15039">
    <property type="entry name" value="DOLICHOL PHOSPHATE-MANNOSE BIOSYNTHESIS REGULATORY PROTEIN"/>
    <property type="match status" value="1"/>
</dbReference>
<comment type="similarity">
    <text evidence="2 7">Belongs to the DPM2 family.</text>
</comment>
<dbReference type="Proteomes" id="UP000789508">
    <property type="component" value="Unassembled WGS sequence"/>
</dbReference>
<keyword evidence="4 7" id="KW-0256">Endoplasmic reticulum</keyword>
<reference evidence="8" key="1">
    <citation type="submission" date="2021-06" db="EMBL/GenBank/DDBJ databases">
        <authorList>
            <person name="Kallberg Y."/>
            <person name="Tangrot J."/>
            <person name="Rosling A."/>
        </authorList>
    </citation>
    <scope>NUCLEOTIDE SEQUENCE</scope>
    <source>
        <strain evidence="8">FL130A</strain>
    </source>
</reference>
<evidence type="ECO:0000256" key="7">
    <source>
        <dbReference type="RuleBase" id="RU365084"/>
    </source>
</evidence>
<keyword evidence="3 7" id="KW-0812">Transmembrane</keyword>
<comment type="subcellular location">
    <subcellularLocation>
        <location evidence="1 7">Endoplasmic reticulum membrane</location>
        <topology evidence="1 7">Multi-pass membrane protein</topology>
    </subcellularLocation>
</comment>
<evidence type="ECO:0000313" key="8">
    <source>
        <dbReference type="EMBL" id="CAG8522621.1"/>
    </source>
</evidence>
<comment type="caution">
    <text evidence="8">The sequence shown here is derived from an EMBL/GenBank/DDBJ whole genome shotgun (WGS) entry which is preliminary data.</text>
</comment>
<feature type="transmembrane region" description="Helical" evidence="7">
    <location>
        <begin position="53"/>
        <end position="78"/>
    </location>
</feature>
<comment type="subunit">
    <text evidence="7">Component of the dolichol-phosphate mannose (DPM) synthase complex.</text>
</comment>
<dbReference type="AlphaFoldDB" id="A0A9N9AB91"/>
<dbReference type="GO" id="GO:0033185">
    <property type="term" value="C:dolichol-phosphate-mannose synthase complex"/>
    <property type="evidence" value="ECO:0007669"/>
    <property type="project" value="TreeGrafter"/>
</dbReference>
<name>A0A9N9AB91_9GLOM</name>
<evidence type="ECO:0000256" key="1">
    <source>
        <dbReference type="ARBA" id="ARBA00004477"/>
    </source>
</evidence>
<dbReference type="GO" id="GO:0180047">
    <property type="term" value="P:dolichol phosphate mannose biosynthetic process"/>
    <property type="evidence" value="ECO:0007669"/>
    <property type="project" value="InterPro"/>
</dbReference>
<dbReference type="InterPro" id="IPR009914">
    <property type="entry name" value="DPM2"/>
</dbReference>
<keyword evidence="5 7" id="KW-1133">Transmembrane helix</keyword>
<protein>
    <recommendedName>
        <fullName evidence="7">Dolichol phosphate-mannose biosynthesis regulatory protein</fullName>
    </recommendedName>
</protein>
<dbReference type="GO" id="GO:0030234">
    <property type="term" value="F:enzyme regulator activity"/>
    <property type="evidence" value="ECO:0007669"/>
    <property type="project" value="UniProtKB-UniRule"/>
</dbReference>
<gene>
    <name evidence="8" type="ORF">ALEPTO_LOCUS4546</name>
</gene>
<evidence type="ECO:0000256" key="6">
    <source>
        <dbReference type="ARBA" id="ARBA00023136"/>
    </source>
</evidence>
<proteinExistence type="inferred from homology"/>
<dbReference type="EMBL" id="CAJVPS010001058">
    <property type="protein sequence ID" value="CAG8522621.1"/>
    <property type="molecule type" value="Genomic_DNA"/>
</dbReference>
<dbReference type="GO" id="GO:0006506">
    <property type="term" value="P:GPI anchor biosynthetic process"/>
    <property type="evidence" value="ECO:0007669"/>
    <property type="project" value="TreeGrafter"/>
</dbReference>
<evidence type="ECO:0000256" key="4">
    <source>
        <dbReference type="ARBA" id="ARBA00022824"/>
    </source>
</evidence>
<sequence>MVRIGWKRSSRRRDTTNHIGDIIRLLHDMGTNNGSPFVDEGHPLHEFFPDRIYAIRIPVVLLLFGLTVVFTFVALVMIKSGKKEVKKSQ</sequence>
<comment type="caution">
    <text evidence="7">Lacks conserved residue(s) required for the propagation of feature annotation.</text>
</comment>